<evidence type="ECO:0000313" key="3">
    <source>
        <dbReference type="Proteomes" id="UP001589906"/>
    </source>
</evidence>
<dbReference type="PANTHER" id="PTHR37953">
    <property type="entry name" value="UPF0127 PROTEIN MJ1496"/>
    <property type="match status" value="1"/>
</dbReference>
<feature type="chain" id="PRO_5047145131" evidence="1">
    <location>
        <begin position="23"/>
        <end position="158"/>
    </location>
</feature>
<dbReference type="PROSITE" id="PS51257">
    <property type="entry name" value="PROKAR_LIPOPROTEIN"/>
    <property type="match status" value="1"/>
</dbReference>
<evidence type="ECO:0000313" key="2">
    <source>
        <dbReference type="EMBL" id="MFC0632721.1"/>
    </source>
</evidence>
<keyword evidence="1" id="KW-0732">Signal</keyword>
<dbReference type="InterPro" id="IPR003795">
    <property type="entry name" value="DUF192"/>
</dbReference>
<proteinExistence type="predicted"/>
<keyword evidence="3" id="KW-1185">Reference proteome</keyword>
<comment type="caution">
    <text evidence="2">The sequence shown here is derived from an EMBL/GenBank/DDBJ whole genome shotgun (WGS) entry which is preliminary data.</text>
</comment>
<dbReference type="Gene3D" id="2.60.120.1140">
    <property type="entry name" value="Protein of unknown function DUF192"/>
    <property type="match status" value="1"/>
</dbReference>
<dbReference type="InterPro" id="IPR038695">
    <property type="entry name" value="Saro_0823-like_sf"/>
</dbReference>
<dbReference type="EMBL" id="JBHLSW010000003">
    <property type="protein sequence ID" value="MFC0632721.1"/>
    <property type="molecule type" value="Genomic_DNA"/>
</dbReference>
<reference evidence="2 3" key="1">
    <citation type="submission" date="2024-09" db="EMBL/GenBank/DDBJ databases">
        <authorList>
            <person name="Sun Q."/>
            <person name="Mori K."/>
        </authorList>
    </citation>
    <scope>NUCLEOTIDE SEQUENCE [LARGE SCALE GENOMIC DNA]</scope>
    <source>
        <strain evidence="2 3">NCAIM B.02621</strain>
    </source>
</reference>
<protein>
    <submittedName>
        <fullName evidence="2">DUF192 domain-containing protein</fullName>
    </submittedName>
</protein>
<dbReference type="PANTHER" id="PTHR37953:SF1">
    <property type="entry name" value="UPF0127 PROTEIN MJ1496"/>
    <property type="match status" value="1"/>
</dbReference>
<accession>A0ABV6QZD9</accession>
<name>A0ABV6QZD9_9CAUL</name>
<gene>
    <name evidence="2" type="ORF">ACFFGE_02355</name>
</gene>
<sequence length="158" mass="17355">MPLTRRLLIGLAGVTVALGACASERPPLDPQGQPMEQLTIVTDSGRHTFWVEIADDAAERERGLMFRPPLPDDQGMLFKFQDNAERGFWMRNTPSSLDIIYVAADGRIVSIARHTTPYSDGIYPSNGPATGVVELRAGRSEEIGAEPGDVVEHPHFDR</sequence>
<feature type="signal peptide" evidence="1">
    <location>
        <begin position="1"/>
        <end position="22"/>
    </location>
</feature>
<evidence type="ECO:0000256" key="1">
    <source>
        <dbReference type="SAM" id="SignalP"/>
    </source>
</evidence>
<organism evidence="2 3">
    <name type="scientific">Brevundimonas balnearis</name>
    <dbReference type="NCBI Taxonomy" id="1572858"/>
    <lineage>
        <taxon>Bacteria</taxon>
        <taxon>Pseudomonadati</taxon>
        <taxon>Pseudomonadota</taxon>
        <taxon>Alphaproteobacteria</taxon>
        <taxon>Caulobacterales</taxon>
        <taxon>Caulobacteraceae</taxon>
        <taxon>Brevundimonas</taxon>
    </lineage>
</organism>
<dbReference type="Pfam" id="PF02643">
    <property type="entry name" value="DUF192"/>
    <property type="match status" value="1"/>
</dbReference>
<dbReference type="Proteomes" id="UP001589906">
    <property type="component" value="Unassembled WGS sequence"/>
</dbReference>
<dbReference type="RefSeq" id="WP_376833923.1">
    <property type="nucleotide sequence ID" value="NZ_JBHLSW010000003.1"/>
</dbReference>